<evidence type="ECO:0000256" key="1">
    <source>
        <dbReference type="SAM" id="MobiDB-lite"/>
    </source>
</evidence>
<dbReference type="Proteomes" id="UP001652628">
    <property type="component" value="Unplaced"/>
</dbReference>
<keyword evidence="2" id="KW-1185">Reference proteome</keyword>
<dbReference type="GeneID" id="139354623"/>
<sequence>MAGRLPDTRRIRVVTARRGDRESLETNEGERESLETNEGERERLETKDGERESLETNEGERERLETKDGDRERMETSRAEQECRMQKGITELHWTLDSPVNFGPGEEVPHLGSGAAHRRATSGTGISGTAALGGTSIGSGT</sequence>
<evidence type="ECO:0000313" key="2">
    <source>
        <dbReference type="Proteomes" id="UP001652628"/>
    </source>
</evidence>
<dbReference type="RefSeq" id="XP_070854980.1">
    <property type="nucleotide sequence ID" value="XM_070998879.1"/>
</dbReference>
<protein>
    <submittedName>
        <fullName evidence="3">Protein enabled homolog</fullName>
    </submittedName>
</protein>
<reference evidence="3" key="1">
    <citation type="submission" date="2025-08" db="UniProtKB">
        <authorList>
            <consortium name="RefSeq"/>
        </authorList>
    </citation>
    <scope>IDENTIFICATION</scope>
</reference>
<accession>A0ABM4TYC7</accession>
<feature type="region of interest" description="Disordered" evidence="1">
    <location>
        <begin position="1"/>
        <end position="141"/>
    </location>
</feature>
<proteinExistence type="predicted"/>
<gene>
    <name evidence="3" type="primary">LOC139354623</name>
</gene>
<organism evidence="2 3">
    <name type="scientific">Drosophila suzukii</name>
    <name type="common">Spotted-wing drosophila fruit fly</name>
    <dbReference type="NCBI Taxonomy" id="28584"/>
    <lineage>
        <taxon>Eukaryota</taxon>
        <taxon>Metazoa</taxon>
        <taxon>Ecdysozoa</taxon>
        <taxon>Arthropoda</taxon>
        <taxon>Hexapoda</taxon>
        <taxon>Insecta</taxon>
        <taxon>Pterygota</taxon>
        <taxon>Neoptera</taxon>
        <taxon>Endopterygota</taxon>
        <taxon>Diptera</taxon>
        <taxon>Brachycera</taxon>
        <taxon>Muscomorpha</taxon>
        <taxon>Ephydroidea</taxon>
        <taxon>Drosophilidae</taxon>
        <taxon>Drosophila</taxon>
        <taxon>Sophophora</taxon>
    </lineage>
</organism>
<name>A0ABM4TYC7_DROSZ</name>
<evidence type="ECO:0000313" key="3">
    <source>
        <dbReference type="RefSeq" id="XP_070854980.1"/>
    </source>
</evidence>
<feature type="compositionally biased region" description="Basic and acidic residues" evidence="1">
    <location>
        <begin position="17"/>
        <end position="85"/>
    </location>
</feature>
<feature type="compositionally biased region" description="Basic and acidic residues" evidence="1">
    <location>
        <begin position="1"/>
        <end position="10"/>
    </location>
</feature>